<accession>A0ABU5EC83</accession>
<evidence type="ECO:0000313" key="2">
    <source>
        <dbReference type="EMBL" id="MDY0883904.1"/>
    </source>
</evidence>
<feature type="domain" description="VOC" evidence="1">
    <location>
        <begin position="10"/>
        <end position="136"/>
    </location>
</feature>
<dbReference type="PANTHER" id="PTHR40265">
    <property type="entry name" value="BLL2707 PROTEIN"/>
    <property type="match status" value="1"/>
</dbReference>
<dbReference type="Pfam" id="PF13468">
    <property type="entry name" value="Glyoxalase_3"/>
    <property type="match status" value="1"/>
</dbReference>
<dbReference type="Proteomes" id="UP001279642">
    <property type="component" value="Unassembled WGS sequence"/>
</dbReference>
<dbReference type="RefSeq" id="WP_320508969.1">
    <property type="nucleotide sequence ID" value="NZ_JAXCLW010000003.1"/>
</dbReference>
<dbReference type="PROSITE" id="PS51819">
    <property type="entry name" value="VOC"/>
    <property type="match status" value="1"/>
</dbReference>
<dbReference type="SUPFAM" id="SSF54593">
    <property type="entry name" value="Glyoxalase/Bleomycin resistance protein/Dihydroxybiphenyl dioxygenase"/>
    <property type="match status" value="2"/>
</dbReference>
<comment type="caution">
    <text evidence="2">The sequence shown here is derived from an EMBL/GenBank/DDBJ whole genome shotgun (WGS) entry which is preliminary data.</text>
</comment>
<keyword evidence="3" id="KW-1185">Reference proteome</keyword>
<protein>
    <submittedName>
        <fullName evidence="2">VOC family protein</fullName>
    </submittedName>
</protein>
<name>A0ABU5EC83_9PROT</name>
<sequence length="285" mass="31280">MMTPGCGITGIDHALIGVRNLEAAREIWTRLGFTVCPRGRHIGWGTGNYCIMLDSGYVELLGIIDPAQFTNNLDKFLETREGLMGLAFATDNAEACRQQLAEAGLHPDGPKDLARKLELPEGDVTPSFHLIFLPPEETPALRAFICHHRTPQLLRRPDWQIHPNGATALISMTVVCDDPVVAAFGYLAIFGPDRIKVTDRMTVVNCGFGALRFVTPDGFLSLHPHIANLPSYPTPWVAAMKLEVKDRAHCRDYLQKAGIAAARTNEGCLVHPRDANGLVLELVGR</sequence>
<dbReference type="InterPro" id="IPR025870">
    <property type="entry name" value="Glyoxalase-like_dom"/>
</dbReference>
<reference evidence="2 3" key="1">
    <citation type="journal article" date="2016" name="Antonie Van Leeuwenhoek">
        <title>Dongia soli sp. nov., isolated from soil from Dokdo, Korea.</title>
        <authorList>
            <person name="Kim D.U."/>
            <person name="Lee H."/>
            <person name="Kim H."/>
            <person name="Kim S.G."/>
            <person name="Ka J.O."/>
        </authorList>
    </citation>
    <scope>NUCLEOTIDE SEQUENCE [LARGE SCALE GENOMIC DNA]</scope>
    <source>
        <strain evidence="2 3">D78</strain>
    </source>
</reference>
<dbReference type="EMBL" id="JAXCLW010000003">
    <property type="protein sequence ID" value="MDY0883904.1"/>
    <property type="molecule type" value="Genomic_DNA"/>
</dbReference>
<gene>
    <name evidence="2" type="ORF">SMD27_13715</name>
</gene>
<dbReference type="InterPro" id="IPR037523">
    <property type="entry name" value="VOC_core"/>
</dbReference>
<dbReference type="Gene3D" id="3.10.180.10">
    <property type="entry name" value="2,3-Dihydroxybiphenyl 1,2-Dioxygenase, domain 1"/>
    <property type="match status" value="1"/>
</dbReference>
<evidence type="ECO:0000313" key="3">
    <source>
        <dbReference type="Proteomes" id="UP001279642"/>
    </source>
</evidence>
<proteinExistence type="predicted"/>
<organism evidence="2 3">
    <name type="scientific">Dongia soli</name>
    <dbReference type="NCBI Taxonomy" id="600628"/>
    <lineage>
        <taxon>Bacteria</taxon>
        <taxon>Pseudomonadati</taxon>
        <taxon>Pseudomonadota</taxon>
        <taxon>Alphaproteobacteria</taxon>
        <taxon>Rhodospirillales</taxon>
        <taxon>Dongiaceae</taxon>
        <taxon>Dongia</taxon>
    </lineage>
</organism>
<dbReference type="PANTHER" id="PTHR40265:SF1">
    <property type="entry name" value="GLYOXALASE-LIKE DOMAIN-CONTAINING PROTEIN"/>
    <property type="match status" value="1"/>
</dbReference>
<dbReference type="InterPro" id="IPR029068">
    <property type="entry name" value="Glyas_Bleomycin-R_OHBP_Dase"/>
</dbReference>
<evidence type="ECO:0000259" key="1">
    <source>
        <dbReference type="PROSITE" id="PS51819"/>
    </source>
</evidence>